<evidence type="ECO:0008006" key="3">
    <source>
        <dbReference type="Google" id="ProtNLM"/>
    </source>
</evidence>
<dbReference type="STRING" id="1236973.JCM9157_4718"/>
<comment type="caution">
    <text evidence="1">The sequence shown here is derived from an EMBL/GenBank/DDBJ whole genome shotgun (WGS) entry which is preliminary data.</text>
</comment>
<dbReference type="RefSeq" id="WP_035668165.1">
    <property type="nucleotide sequence ID" value="NZ_BAUV01000073.1"/>
</dbReference>
<organism evidence="1 2">
    <name type="scientific">Halalkalibacter akibai (strain ATCC 43226 / DSM 21942 / CIP 109018 / JCM 9157 / 1139)</name>
    <name type="common">Bacillus akibai</name>
    <dbReference type="NCBI Taxonomy" id="1236973"/>
    <lineage>
        <taxon>Bacteria</taxon>
        <taxon>Bacillati</taxon>
        <taxon>Bacillota</taxon>
        <taxon>Bacilli</taxon>
        <taxon>Bacillales</taxon>
        <taxon>Bacillaceae</taxon>
        <taxon>Halalkalibacter</taxon>
    </lineage>
</organism>
<dbReference type="eggNOG" id="ENOG5030BW1">
    <property type="taxonomic scope" value="Bacteria"/>
</dbReference>
<dbReference type="AlphaFoldDB" id="W4R1L7"/>
<gene>
    <name evidence="1" type="ORF">JCM9157_4718</name>
</gene>
<protein>
    <recommendedName>
        <fullName evidence="3">DUF4030 domain-containing protein</fullName>
    </recommendedName>
</protein>
<name>W4R1L7_HALA3</name>
<dbReference type="OrthoDB" id="9999190at2"/>
<dbReference type="EMBL" id="BAUV01000073">
    <property type="protein sequence ID" value="GAE37419.1"/>
    <property type="molecule type" value="Genomic_DNA"/>
</dbReference>
<proteinExistence type="predicted"/>
<dbReference type="Proteomes" id="UP000018896">
    <property type="component" value="Unassembled WGS sequence"/>
</dbReference>
<reference evidence="1 2" key="1">
    <citation type="journal article" date="2014" name="Genome Announc.">
        <title>Draft Genome Sequences of Three Alkaliphilic Bacillus Strains, Bacillus wakoensis JCM 9140T, Bacillus akibai JCM 9157T, and Bacillus hemicellulosilyticus JCM 9152T.</title>
        <authorList>
            <person name="Yuki M."/>
            <person name="Oshima K."/>
            <person name="Suda W."/>
            <person name="Oshida Y."/>
            <person name="Kitamura K."/>
            <person name="Iida T."/>
            <person name="Hattori M."/>
            <person name="Ohkuma M."/>
        </authorList>
    </citation>
    <scope>NUCLEOTIDE SEQUENCE [LARGE SCALE GENOMIC DNA]</scope>
    <source>
        <strain evidence="1 2">JCM 9157</strain>
    </source>
</reference>
<sequence>MKKRMLSMTVVAAIIILGIVGTTMVMGKSKDQVSEVTVENVDMAGVNQEMFTLTSTIIEGLNDFDGIGDIQIDFHEKITVQTSLESSDASSIDQAIEIQKTVENILKSKELESISNIDSYQIYLLDEAGDVIE</sequence>
<evidence type="ECO:0000313" key="2">
    <source>
        <dbReference type="Proteomes" id="UP000018896"/>
    </source>
</evidence>
<accession>W4R1L7</accession>
<evidence type="ECO:0000313" key="1">
    <source>
        <dbReference type="EMBL" id="GAE37419.1"/>
    </source>
</evidence>
<keyword evidence="2" id="KW-1185">Reference proteome</keyword>